<dbReference type="Proteomes" id="UP000054477">
    <property type="component" value="Unassembled WGS sequence"/>
</dbReference>
<proteinExistence type="predicted"/>
<feature type="region of interest" description="Disordered" evidence="1">
    <location>
        <begin position="1"/>
        <end position="31"/>
    </location>
</feature>
<name>A0A0C9X8G8_9AGAR</name>
<reference evidence="3" key="2">
    <citation type="submission" date="2015-01" db="EMBL/GenBank/DDBJ databases">
        <title>Evolutionary Origins and Diversification of the Mycorrhizal Mutualists.</title>
        <authorList>
            <consortium name="DOE Joint Genome Institute"/>
            <consortium name="Mycorrhizal Genomics Consortium"/>
            <person name="Kohler A."/>
            <person name="Kuo A."/>
            <person name="Nagy L.G."/>
            <person name="Floudas D."/>
            <person name="Copeland A."/>
            <person name="Barry K.W."/>
            <person name="Cichocki N."/>
            <person name="Veneault-Fourrey C."/>
            <person name="LaButti K."/>
            <person name="Lindquist E.A."/>
            <person name="Lipzen A."/>
            <person name="Lundell T."/>
            <person name="Morin E."/>
            <person name="Murat C."/>
            <person name="Riley R."/>
            <person name="Ohm R."/>
            <person name="Sun H."/>
            <person name="Tunlid A."/>
            <person name="Henrissat B."/>
            <person name="Grigoriev I.V."/>
            <person name="Hibbett D.S."/>
            <person name="Martin F."/>
        </authorList>
    </citation>
    <scope>NUCLEOTIDE SEQUENCE [LARGE SCALE GENOMIC DNA]</scope>
    <source>
        <strain evidence="3">LaAM-08-1</strain>
    </source>
</reference>
<feature type="region of interest" description="Disordered" evidence="1">
    <location>
        <begin position="56"/>
        <end position="77"/>
    </location>
</feature>
<keyword evidence="3" id="KW-1185">Reference proteome</keyword>
<protein>
    <submittedName>
        <fullName evidence="2">Uncharacterized protein</fullName>
    </submittedName>
</protein>
<dbReference type="HOGENOM" id="CLU_2638439_0_0_1"/>
<sequence>MTVHCNPLQEGRKGLPTKARKSKGLKSVREDYSTTTNKSRCCIESNNSECVPCHHVREEPNATTPHHEQSGKKLKRQ</sequence>
<evidence type="ECO:0000256" key="1">
    <source>
        <dbReference type="SAM" id="MobiDB-lite"/>
    </source>
</evidence>
<organism evidence="2 3">
    <name type="scientific">Laccaria amethystina LaAM-08-1</name>
    <dbReference type="NCBI Taxonomy" id="1095629"/>
    <lineage>
        <taxon>Eukaryota</taxon>
        <taxon>Fungi</taxon>
        <taxon>Dikarya</taxon>
        <taxon>Basidiomycota</taxon>
        <taxon>Agaricomycotina</taxon>
        <taxon>Agaricomycetes</taxon>
        <taxon>Agaricomycetidae</taxon>
        <taxon>Agaricales</taxon>
        <taxon>Agaricineae</taxon>
        <taxon>Hydnangiaceae</taxon>
        <taxon>Laccaria</taxon>
    </lineage>
</organism>
<dbReference type="AlphaFoldDB" id="A0A0C9X8G8"/>
<reference evidence="2 3" key="1">
    <citation type="submission" date="2014-04" db="EMBL/GenBank/DDBJ databases">
        <authorList>
            <consortium name="DOE Joint Genome Institute"/>
            <person name="Kuo A."/>
            <person name="Kohler A."/>
            <person name="Nagy L.G."/>
            <person name="Floudas D."/>
            <person name="Copeland A."/>
            <person name="Barry K.W."/>
            <person name="Cichocki N."/>
            <person name="Veneault-Fourrey C."/>
            <person name="LaButti K."/>
            <person name="Lindquist E.A."/>
            <person name="Lipzen A."/>
            <person name="Lundell T."/>
            <person name="Morin E."/>
            <person name="Murat C."/>
            <person name="Sun H."/>
            <person name="Tunlid A."/>
            <person name="Henrissat B."/>
            <person name="Grigoriev I.V."/>
            <person name="Hibbett D.S."/>
            <person name="Martin F."/>
            <person name="Nordberg H.P."/>
            <person name="Cantor M.N."/>
            <person name="Hua S.X."/>
        </authorList>
    </citation>
    <scope>NUCLEOTIDE SEQUENCE [LARGE SCALE GENOMIC DNA]</scope>
    <source>
        <strain evidence="2 3">LaAM-08-1</strain>
    </source>
</reference>
<gene>
    <name evidence="2" type="ORF">K443DRAFT_428459</name>
</gene>
<evidence type="ECO:0000313" key="2">
    <source>
        <dbReference type="EMBL" id="KIJ92627.1"/>
    </source>
</evidence>
<feature type="compositionally biased region" description="Basic and acidic residues" evidence="1">
    <location>
        <begin position="56"/>
        <end position="71"/>
    </location>
</feature>
<evidence type="ECO:0000313" key="3">
    <source>
        <dbReference type="Proteomes" id="UP000054477"/>
    </source>
</evidence>
<dbReference type="EMBL" id="KN838896">
    <property type="protein sequence ID" value="KIJ92627.1"/>
    <property type="molecule type" value="Genomic_DNA"/>
</dbReference>
<accession>A0A0C9X8G8</accession>